<dbReference type="RefSeq" id="WP_071521558.1">
    <property type="nucleotide sequence ID" value="NZ_CP017237.1"/>
</dbReference>
<organism evidence="2 3">
    <name type="scientific">Neomoorella thermoacetica</name>
    <name type="common">Clostridium thermoaceticum</name>
    <dbReference type="NCBI Taxonomy" id="1525"/>
    <lineage>
        <taxon>Bacteria</taxon>
        <taxon>Bacillati</taxon>
        <taxon>Bacillota</taxon>
        <taxon>Clostridia</taxon>
        <taxon>Neomoorellales</taxon>
        <taxon>Neomoorellaceae</taxon>
        <taxon>Neomoorella</taxon>
    </lineage>
</organism>
<dbReference type="Pfam" id="PF01909">
    <property type="entry name" value="NTP_transf_2"/>
    <property type="match status" value="1"/>
</dbReference>
<dbReference type="SUPFAM" id="SSF81301">
    <property type="entry name" value="Nucleotidyltransferase"/>
    <property type="match status" value="1"/>
</dbReference>
<evidence type="ECO:0000259" key="1">
    <source>
        <dbReference type="Pfam" id="PF01909"/>
    </source>
</evidence>
<dbReference type="CDD" id="cd05403">
    <property type="entry name" value="NT_KNTase_like"/>
    <property type="match status" value="1"/>
</dbReference>
<feature type="domain" description="Polymerase nucleotidyl transferase" evidence="1">
    <location>
        <begin position="14"/>
        <end position="57"/>
    </location>
</feature>
<evidence type="ECO:0000313" key="3">
    <source>
        <dbReference type="Proteomes" id="UP000182743"/>
    </source>
</evidence>
<dbReference type="AlphaFoldDB" id="A0A1J5JEY8"/>
<reference evidence="2 3" key="1">
    <citation type="submission" date="2016-08" db="EMBL/GenBank/DDBJ databases">
        <title>Genome-based comparison of Moorella thermoacetic strains.</title>
        <authorList>
            <person name="Poehlein A."/>
            <person name="Bengelsdorf F.R."/>
            <person name="Esser C."/>
            <person name="Duerre P."/>
            <person name="Daniel R."/>
        </authorList>
    </citation>
    <scope>NUCLEOTIDE SEQUENCE [LARGE SCALE GENOMIC DNA]</scope>
    <source>
        <strain evidence="2 3">DSM 11768</strain>
    </source>
</reference>
<accession>A0A1J5JEY8</accession>
<sequence>MSQDRIAVEKIIKDFLRAVTSQGIKVDRAFLYGSHARGEANENSDIDLIVISSDFSKMPAWRRWEVLGKAVARIMEPVEPLAYTPEEVEGLMKREGNFIRHILTQPETIEYQL</sequence>
<dbReference type="PANTHER" id="PTHR43449">
    <property type="entry name" value="NUCLEOTIDYLTRANSFERASE"/>
    <property type="match status" value="1"/>
</dbReference>
<proteinExistence type="predicted"/>
<dbReference type="InterPro" id="IPR002934">
    <property type="entry name" value="Polymerase_NTP_transf_dom"/>
</dbReference>
<keyword evidence="2" id="KW-0808">Transferase</keyword>
<dbReference type="Proteomes" id="UP000182743">
    <property type="component" value="Unassembled WGS sequence"/>
</dbReference>
<dbReference type="InterPro" id="IPR043519">
    <property type="entry name" value="NT_sf"/>
</dbReference>
<evidence type="ECO:0000313" key="2">
    <source>
        <dbReference type="EMBL" id="OIQ07749.1"/>
    </source>
</evidence>
<dbReference type="EMBL" id="MIHH01000029">
    <property type="protein sequence ID" value="OIQ07749.1"/>
    <property type="molecule type" value="Genomic_DNA"/>
</dbReference>
<comment type="caution">
    <text evidence="2">The sequence shown here is derived from an EMBL/GenBank/DDBJ whole genome shotgun (WGS) entry which is preliminary data.</text>
</comment>
<gene>
    <name evidence="2" type="ORF">MOOR_26390</name>
</gene>
<protein>
    <submittedName>
        <fullName evidence="2">Nucleotidyltransferase domain protein</fullName>
    </submittedName>
</protein>
<name>A0A1J5JEY8_NEOTH</name>
<dbReference type="Gene3D" id="3.30.460.10">
    <property type="entry name" value="Beta Polymerase, domain 2"/>
    <property type="match status" value="1"/>
</dbReference>
<dbReference type="PANTHER" id="PTHR43449:SF1">
    <property type="entry name" value="POLYMERASE BETA NUCLEOTIDYLTRANSFERASE DOMAIN-CONTAINING PROTEIN"/>
    <property type="match status" value="1"/>
</dbReference>
<dbReference type="GO" id="GO:0016779">
    <property type="term" value="F:nucleotidyltransferase activity"/>
    <property type="evidence" value="ECO:0007669"/>
    <property type="project" value="InterPro"/>
</dbReference>